<keyword evidence="3" id="KW-0560">Oxidoreductase</keyword>
<proteinExistence type="inferred from homology"/>
<keyword evidence="7" id="KW-1185">Reference proteome</keyword>
<dbReference type="InterPro" id="IPR002347">
    <property type="entry name" value="SDR_fam"/>
</dbReference>
<dbReference type="InterPro" id="IPR036291">
    <property type="entry name" value="NAD(P)-bd_dom_sf"/>
</dbReference>
<feature type="compositionally biased region" description="Polar residues" evidence="4">
    <location>
        <begin position="848"/>
        <end position="866"/>
    </location>
</feature>
<dbReference type="EMBL" id="KV441471">
    <property type="protein sequence ID" value="OAG24565.1"/>
    <property type="molecule type" value="Genomic_DNA"/>
</dbReference>
<gene>
    <name evidence="6" type="ORF">CC77DRAFT_1028388</name>
</gene>
<feature type="region of interest" description="Disordered" evidence="4">
    <location>
        <begin position="848"/>
        <end position="870"/>
    </location>
</feature>
<evidence type="ECO:0000313" key="7">
    <source>
        <dbReference type="Proteomes" id="UP000077248"/>
    </source>
</evidence>
<evidence type="ECO:0000313" key="6">
    <source>
        <dbReference type="EMBL" id="OAG24565.1"/>
    </source>
</evidence>
<dbReference type="Gene3D" id="4.10.240.10">
    <property type="entry name" value="Zn(2)-C6 fungal-type DNA-binding domain"/>
    <property type="match status" value="1"/>
</dbReference>
<evidence type="ECO:0000256" key="1">
    <source>
        <dbReference type="ARBA" id="ARBA00006484"/>
    </source>
</evidence>
<dbReference type="PANTHER" id="PTHR43008:SF4">
    <property type="entry name" value="CHAIN DEHYDROGENASE, PUTATIVE (AFU_ORTHOLOGUE AFUA_4G08710)-RELATED"/>
    <property type="match status" value="1"/>
</dbReference>
<reference evidence="6 7" key="1">
    <citation type="submission" date="2016-05" db="EMBL/GenBank/DDBJ databases">
        <title>Comparative analysis of secretome profiles of manganese(II)-oxidizing ascomycete fungi.</title>
        <authorList>
            <consortium name="DOE Joint Genome Institute"/>
            <person name="Zeiner C.A."/>
            <person name="Purvine S.O."/>
            <person name="Zink E.M."/>
            <person name="Wu S."/>
            <person name="Pasa-Tolic L."/>
            <person name="Chaput D.L."/>
            <person name="Haridas S."/>
            <person name="Grigoriev I.V."/>
            <person name="Santelli C.M."/>
            <person name="Hansel C.M."/>
        </authorList>
    </citation>
    <scope>NUCLEOTIDE SEQUENCE [LARGE SCALE GENOMIC DNA]</scope>
    <source>
        <strain evidence="6 7">SRC1lrK2f</strain>
    </source>
</reference>
<dbReference type="CDD" id="cd12148">
    <property type="entry name" value="fungal_TF_MHR"/>
    <property type="match status" value="1"/>
</dbReference>
<accession>A0A177DXV4</accession>
<keyword evidence="2" id="KW-0521">NADP</keyword>
<dbReference type="Proteomes" id="UP000077248">
    <property type="component" value="Unassembled WGS sequence"/>
</dbReference>
<evidence type="ECO:0000256" key="2">
    <source>
        <dbReference type="ARBA" id="ARBA00022857"/>
    </source>
</evidence>
<comment type="similarity">
    <text evidence="1">Belongs to the short-chain dehydrogenases/reductases (SDR) family.</text>
</comment>
<dbReference type="AlphaFoldDB" id="A0A177DXV4"/>
<dbReference type="GO" id="GO:0016616">
    <property type="term" value="F:oxidoreductase activity, acting on the CH-OH group of donors, NAD or NADP as acceptor"/>
    <property type="evidence" value="ECO:0007669"/>
    <property type="project" value="UniProtKB-ARBA"/>
</dbReference>
<keyword evidence="5" id="KW-0472">Membrane</keyword>
<dbReference type="VEuPathDB" id="FungiDB:CC77DRAFT_1028388"/>
<dbReference type="SUPFAM" id="SSF51735">
    <property type="entry name" value="NAD(P)-binding Rossmann-fold domains"/>
    <property type="match status" value="1"/>
</dbReference>
<keyword evidence="5" id="KW-1133">Transmembrane helix</keyword>
<dbReference type="KEGG" id="aalt:CC77DRAFT_1028388"/>
<dbReference type="GeneID" id="29112036"/>
<feature type="region of interest" description="Disordered" evidence="4">
    <location>
        <begin position="1"/>
        <end position="22"/>
    </location>
</feature>
<protein>
    <recommendedName>
        <fullName evidence="8">NAD(P)-binding protein</fullName>
    </recommendedName>
</protein>
<evidence type="ECO:0000256" key="4">
    <source>
        <dbReference type="SAM" id="MobiDB-lite"/>
    </source>
</evidence>
<evidence type="ECO:0000256" key="3">
    <source>
        <dbReference type="ARBA" id="ARBA00023002"/>
    </source>
</evidence>
<dbReference type="PANTHER" id="PTHR43008">
    <property type="entry name" value="BENZIL REDUCTASE"/>
    <property type="match status" value="1"/>
</dbReference>
<sequence length="946" mass="102782">MSSYRDLAPRPQDVPAVAPGNSFSRTEANLKQCDGERPACRSCVERETTCGYDPPTGTLLAQAQKRKIEELETDRSSLYEVLWYLQTASPSKATALLRHMRAAQGEDLGVIFRNFEMNRPSSSMSAAAPETDASKGYASSVINDSSSSVMLSMPEVMDHPNFSVAQKKQFNMTAITLLAPNQQDASVDKINGPLDMFFGCVGALFYIMNKDDVQISIAAMKASGNGHIPLGDVLTNGSNIQLRTYAAELAGMAAIGVVHSQLADPETAPPPELADYFYAVAKHGLDSAISFSPLRAMKICSLLGMYNIVVKATVALAYIGLGLSLPRNQKISLKTCPPGWSLNPVIQDITSTQDELDVPPEDMIRRECVKVSIIKASLLRRLPTKAPVLEGTILEYRVRLSRFHARLPDWMSIASLLGGENTELMATFRPVIYYVHLFYLSAMMLLSRRLIIAYIPLDAIGSVTLPSEAQRAIEEGYQAAETNASVMDLMLQEGKVVQVCWLCIYTSYTAGIMIAHKASQNALHNEPFAHGMVLLSKYIGVLGYCAIKDALAGKFHDILTEHMSMLRQYESTLARSGNSATPSSSSSNDSLFIFQRGSSNLHIAALNLLRTIHHPFGGLRDVTAQNTLSNRAETTMGTHLEWEYELESRDLAQARPKDSKLADTVDAKIESMTPLFSGGAGAVGTVVGKAILESGGDVVFVDVSNPNPKAWNSLQEYAKANNTSATFQTLDVQDEASITSAFTTIRTTLRHPIRGLVSCAAISGESDACDYPITTFRKILDINISGTFLIARAVANELHSTNLPGSIVLFASISGHISNHGINTAAYNASKAAVHQLARSLAAEWGHPQNTFPGSTVTETNPNPSQEPRKIYPPIRVNTISPGHIDTPLSAEARKRGLTEEWAKQNMLGRISVPEEFRAPVLFLLSEGSSYVTGSDLRVDGGHCAW</sequence>
<dbReference type="GO" id="GO:0050664">
    <property type="term" value="F:oxidoreductase activity, acting on NAD(P)H, oxygen as acceptor"/>
    <property type="evidence" value="ECO:0007669"/>
    <property type="project" value="TreeGrafter"/>
</dbReference>
<dbReference type="GO" id="GO:0000981">
    <property type="term" value="F:DNA-binding transcription factor activity, RNA polymerase II-specific"/>
    <property type="evidence" value="ECO:0007669"/>
    <property type="project" value="InterPro"/>
</dbReference>
<dbReference type="InterPro" id="IPR036864">
    <property type="entry name" value="Zn2-C6_fun-type_DNA-bd_sf"/>
</dbReference>
<dbReference type="Pfam" id="PF13561">
    <property type="entry name" value="adh_short_C2"/>
    <property type="match status" value="1"/>
</dbReference>
<dbReference type="PROSITE" id="PS00061">
    <property type="entry name" value="ADH_SHORT"/>
    <property type="match status" value="1"/>
</dbReference>
<feature type="transmembrane region" description="Helical" evidence="5">
    <location>
        <begin position="431"/>
        <end position="457"/>
    </location>
</feature>
<evidence type="ECO:0008006" key="8">
    <source>
        <dbReference type="Google" id="ProtNLM"/>
    </source>
</evidence>
<dbReference type="GO" id="GO:0008270">
    <property type="term" value="F:zinc ion binding"/>
    <property type="evidence" value="ECO:0007669"/>
    <property type="project" value="InterPro"/>
</dbReference>
<organism evidence="6 7">
    <name type="scientific">Alternaria alternata</name>
    <name type="common">Alternaria rot fungus</name>
    <name type="synonym">Torula alternata</name>
    <dbReference type="NCBI Taxonomy" id="5599"/>
    <lineage>
        <taxon>Eukaryota</taxon>
        <taxon>Fungi</taxon>
        <taxon>Dikarya</taxon>
        <taxon>Ascomycota</taxon>
        <taxon>Pezizomycotina</taxon>
        <taxon>Dothideomycetes</taxon>
        <taxon>Pleosporomycetidae</taxon>
        <taxon>Pleosporales</taxon>
        <taxon>Pleosporineae</taxon>
        <taxon>Pleosporaceae</taxon>
        <taxon>Alternaria</taxon>
        <taxon>Alternaria sect. Alternaria</taxon>
        <taxon>Alternaria alternata complex</taxon>
    </lineage>
</organism>
<keyword evidence="5" id="KW-0812">Transmembrane</keyword>
<feature type="transmembrane region" description="Helical" evidence="5">
    <location>
        <begin position="303"/>
        <end position="325"/>
    </location>
</feature>
<dbReference type="PRINTS" id="PR00081">
    <property type="entry name" value="GDHRDH"/>
</dbReference>
<name>A0A177DXV4_ALTAL</name>
<evidence type="ECO:0000256" key="5">
    <source>
        <dbReference type="SAM" id="Phobius"/>
    </source>
</evidence>
<dbReference type="Gene3D" id="3.40.50.720">
    <property type="entry name" value="NAD(P)-binding Rossmann-like Domain"/>
    <property type="match status" value="1"/>
</dbReference>
<dbReference type="RefSeq" id="XP_018389986.1">
    <property type="nucleotide sequence ID" value="XM_018526442.1"/>
</dbReference>
<dbReference type="Pfam" id="PF00106">
    <property type="entry name" value="adh_short"/>
    <property type="match status" value="1"/>
</dbReference>
<dbReference type="InterPro" id="IPR020904">
    <property type="entry name" value="Sc_DH/Rdtase_CS"/>
</dbReference>